<comment type="caution">
    <text evidence="1">The sequence shown here is derived from an EMBL/GenBank/DDBJ whole genome shotgun (WGS) entry which is preliminary data.</text>
</comment>
<dbReference type="AlphaFoldDB" id="A0A4U0VIG5"/>
<evidence type="ECO:0000313" key="2">
    <source>
        <dbReference type="Proteomes" id="UP000310066"/>
    </source>
</evidence>
<gene>
    <name evidence="1" type="ORF">B0A54_01030</name>
</gene>
<dbReference type="EMBL" id="NAJP01000002">
    <property type="protein sequence ID" value="TKA48954.1"/>
    <property type="molecule type" value="Genomic_DNA"/>
</dbReference>
<dbReference type="OrthoDB" id="3835041at2759"/>
<organism evidence="1 2">
    <name type="scientific">Friedmanniomyces endolithicus</name>
    <dbReference type="NCBI Taxonomy" id="329885"/>
    <lineage>
        <taxon>Eukaryota</taxon>
        <taxon>Fungi</taxon>
        <taxon>Dikarya</taxon>
        <taxon>Ascomycota</taxon>
        <taxon>Pezizomycotina</taxon>
        <taxon>Dothideomycetes</taxon>
        <taxon>Dothideomycetidae</taxon>
        <taxon>Mycosphaerellales</taxon>
        <taxon>Teratosphaeriaceae</taxon>
        <taxon>Friedmanniomyces</taxon>
    </lineage>
</organism>
<proteinExistence type="predicted"/>
<protein>
    <submittedName>
        <fullName evidence="1">Uncharacterized protein</fullName>
    </submittedName>
</protein>
<accession>A0A4U0VIG5</accession>
<reference evidence="1 2" key="1">
    <citation type="submission" date="2017-03" db="EMBL/GenBank/DDBJ databases">
        <title>Genomes of endolithic fungi from Antarctica.</title>
        <authorList>
            <person name="Coleine C."/>
            <person name="Masonjones S."/>
            <person name="Stajich J.E."/>
        </authorList>
    </citation>
    <scope>NUCLEOTIDE SEQUENCE [LARGE SCALE GENOMIC DNA]</scope>
    <source>
        <strain evidence="1 2">CCFEE 5311</strain>
    </source>
</reference>
<name>A0A4U0VIG5_9PEZI</name>
<sequence>MEYIRVELSSRFLEPPNADSKTYRLKHTSGSWQRMYLVRPARHMDVILSCEGSVLGGSSASQSFTTALCRDAPQRPLLSLVASEPVQHLFRAAGILTYVESLATLVRAGLLAPAALADCDAWVPAPKGKEVQRLWKLKALRLLVSATGEGARQAASENSLTKARKYSFLCAVEELEGREGPRYRESDEVVQRIRSEPNLLAIDGRYQRLVRWSFACHAQRGARGWDLSSFAEG</sequence>
<evidence type="ECO:0000313" key="1">
    <source>
        <dbReference type="EMBL" id="TKA48954.1"/>
    </source>
</evidence>
<dbReference type="Proteomes" id="UP000310066">
    <property type="component" value="Unassembled WGS sequence"/>
</dbReference>